<reference evidence="5" key="1">
    <citation type="journal article" date="2015" name="ISME J.">
        <title>Draft Genome Sequence of Streptomyces incarnatus NRRL8089, which Produces the Nucleoside Antibiotic Sinefungin.</title>
        <authorList>
            <person name="Oshima K."/>
            <person name="Hattori M."/>
            <person name="Shimizu H."/>
            <person name="Fukuda K."/>
            <person name="Nemoto M."/>
            <person name="Inagaki K."/>
            <person name="Tamura T."/>
        </authorList>
    </citation>
    <scope>NUCLEOTIDE SEQUENCE</scope>
    <source>
        <strain evidence="5">FACHB-1375</strain>
    </source>
</reference>
<evidence type="ECO:0000313" key="5">
    <source>
        <dbReference type="EMBL" id="MBD2179944.1"/>
    </source>
</evidence>
<dbReference type="Pfam" id="PF12770">
    <property type="entry name" value="CHAT"/>
    <property type="match status" value="1"/>
</dbReference>
<reference evidence="5" key="2">
    <citation type="submission" date="2020-08" db="EMBL/GenBank/DDBJ databases">
        <authorList>
            <person name="Chen M."/>
            <person name="Teng W."/>
            <person name="Zhao L."/>
            <person name="Hu C."/>
            <person name="Zhou Y."/>
            <person name="Han B."/>
            <person name="Song L."/>
            <person name="Shu W."/>
        </authorList>
    </citation>
    <scope>NUCLEOTIDE SEQUENCE</scope>
    <source>
        <strain evidence="5">FACHB-1375</strain>
    </source>
</reference>
<dbReference type="InterPro" id="IPR019734">
    <property type="entry name" value="TPR_rpt"/>
</dbReference>
<dbReference type="EMBL" id="JACJPW010000003">
    <property type="protein sequence ID" value="MBD2179944.1"/>
    <property type="molecule type" value="Genomic_DNA"/>
</dbReference>
<dbReference type="SMART" id="SM00028">
    <property type="entry name" value="TPR"/>
    <property type="match status" value="7"/>
</dbReference>
<evidence type="ECO:0000259" key="4">
    <source>
        <dbReference type="Pfam" id="PF12862"/>
    </source>
</evidence>
<dbReference type="Gene3D" id="1.25.40.10">
    <property type="entry name" value="Tetratricopeptide repeat domain"/>
    <property type="match status" value="3"/>
</dbReference>
<feature type="region of interest" description="Disordered" evidence="2">
    <location>
        <begin position="654"/>
        <end position="678"/>
    </location>
</feature>
<dbReference type="Pfam" id="PF13424">
    <property type="entry name" value="TPR_12"/>
    <property type="match status" value="2"/>
</dbReference>
<dbReference type="InterPro" id="IPR026000">
    <property type="entry name" value="Apc5_dom"/>
</dbReference>
<proteinExistence type="predicted"/>
<gene>
    <name evidence="5" type="ORF">H6G03_02250</name>
</gene>
<evidence type="ECO:0000313" key="6">
    <source>
        <dbReference type="Proteomes" id="UP000641646"/>
    </source>
</evidence>
<name>A0A926V9U7_9CYAN</name>
<dbReference type="PANTHER" id="PTHR10098:SF108">
    <property type="entry name" value="TETRATRICOPEPTIDE REPEAT PROTEIN 28"/>
    <property type="match status" value="1"/>
</dbReference>
<sequence>MTKMRSQKIGTCAFLTILITLTPLATLKFSPSKIIWNSYVLAQDANALRAAYQQVINTYEEQLAKARKEGNRQDEVRILNNAGYAFIYFEQHQKAIALLQEAWTIAREIKDPTLSQIVRNLATAYSKLGDDNGIKFLEHQLEIAQQKGDRETEEIILDNLATAYAFTGNIQKKIETYEKHLAMVRQLNKRDKEASTLMNLAILYGGISEPQKAVELWQQYLAVVRELGDKNSEYNGLFSIGIIYQYQLNNDQKAIESYEQALQFAKAIANPFNEMITLRQLAFVYGSMNNAERAIALLEQVRSLAQQTNNRIYEGMVLGDLGRVYFLKGDYTKALELQRQTLAIAQADKIEVSQMYALANLGETLFRVGQLAEAENSLLEALTISEKVRQKIESYNLPTSQTRDDQNLNLYNWLTYTYRTLQQVLVAQNKIDTALELAEKSRARAFVHLLATRLAVDAQSQPKIDPPNLARIKQIAKEQNSTLVEYTVVYNDNNSLSQLVLNQEFSYETALLIWVIEPTGEVAFRRVDLKAVRGQDKKSLEQIIRDTRQSFGVGGRGIAIAARVDSTPNYSGLQQLYKILISPIADLLPTDPNQRVTFIAQDALFMVPFAALQDSAGKYLIEKHTIITAPSIQVLDLTRQAKQRLQTSTNKRSLVVGNPTMPSIRPKVNAPPEQLPSLPGSEKEANAIATLLSTQAITGNQATKSNIVQQMPNARIIHLATHGLLDDMYGFQSSLALAPSGKDDGLLTVREIINLKLNAELAILSACDTGRGRISGDGVIGLSRAFIGAGVSSVIVSLWSVPDSPTAFLMTEFYQNLSKNIDKAQALRQAMLTTMKQNPNPRDWAAFTLIGEAK</sequence>
<dbReference type="Pfam" id="PF13374">
    <property type="entry name" value="TPR_10"/>
    <property type="match status" value="1"/>
</dbReference>
<dbReference type="InterPro" id="IPR024983">
    <property type="entry name" value="CHAT_dom"/>
</dbReference>
<keyword evidence="6" id="KW-1185">Reference proteome</keyword>
<comment type="caution">
    <text evidence="5">The sequence shown here is derived from an EMBL/GenBank/DDBJ whole genome shotgun (WGS) entry which is preliminary data.</text>
</comment>
<evidence type="ECO:0000256" key="1">
    <source>
        <dbReference type="SAM" id="Coils"/>
    </source>
</evidence>
<protein>
    <submittedName>
        <fullName evidence="5">CHAT domain-containing protein</fullName>
    </submittedName>
</protein>
<dbReference type="SUPFAM" id="SSF48452">
    <property type="entry name" value="TPR-like"/>
    <property type="match status" value="3"/>
</dbReference>
<dbReference type="Pfam" id="PF12862">
    <property type="entry name" value="ANAPC5"/>
    <property type="match status" value="1"/>
</dbReference>
<keyword evidence="1" id="KW-0175">Coiled coil</keyword>
<feature type="domain" description="Anaphase-promoting complex subunit 5" evidence="4">
    <location>
        <begin position="86"/>
        <end position="114"/>
    </location>
</feature>
<dbReference type="RefSeq" id="WP_190461639.1">
    <property type="nucleotide sequence ID" value="NZ_JACJPW010000003.1"/>
</dbReference>
<dbReference type="Proteomes" id="UP000641646">
    <property type="component" value="Unassembled WGS sequence"/>
</dbReference>
<evidence type="ECO:0000259" key="3">
    <source>
        <dbReference type="Pfam" id="PF12770"/>
    </source>
</evidence>
<evidence type="ECO:0000256" key="2">
    <source>
        <dbReference type="SAM" id="MobiDB-lite"/>
    </source>
</evidence>
<accession>A0A926V9U7</accession>
<dbReference type="AlphaFoldDB" id="A0A926V9U7"/>
<dbReference type="InterPro" id="IPR011990">
    <property type="entry name" value="TPR-like_helical_dom_sf"/>
</dbReference>
<feature type="domain" description="CHAT" evidence="3">
    <location>
        <begin position="573"/>
        <end position="852"/>
    </location>
</feature>
<dbReference type="PANTHER" id="PTHR10098">
    <property type="entry name" value="RAPSYN-RELATED"/>
    <property type="match status" value="1"/>
</dbReference>
<feature type="coiled-coil region" evidence="1">
    <location>
        <begin position="42"/>
        <end position="76"/>
    </location>
</feature>
<feature type="coiled-coil region" evidence="1">
    <location>
        <begin position="248"/>
        <end position="308"/>
    </location>
</feature>
<organism evidence="5 6">
    <name type="scientific">Aerosakkonema funiforme FACHB-1375</name>
    <dbReference type="NCBI Taxonomy" id="2949571"/>
    <lineage>
        <taxon>Bacteria</taxon>
        <taxon>Bacillati</taxon>
        <taxon>Cyanobacteriota</taxon>
        <taxon>Cyanophyceae</taxon>
        <taxon>Oscillatoriophycideae</taxon>
        <taxon>Aerosakkonematales</taxon>
        <taxon>Aerosakkonemataceae</taxon>
        <taxon>Aerosakkonema</taxon>
    </lineage>
</organism>